<dbReference type="InterPro" id="IPR036291">
    <property type="entry name" value="NAD(P)-bd_dom_sf"/>
</dbReference>
<dbReference type="PANTHER" id="PTHR45458">
    <property type="entry name" value="SHORT-CHAIN DEHYDROGENASE/REDUCTASE SDR"/>
    <property type="match status" value="1"/>
</dbReference>
<protein>
    <submittedName>
        <fullName evidence="2">SDR family NAD(P)-dependent oxidoreductase</fullName>
    </submittedName>
</protein>
<evidence type="ECO:0000313" key="3">
    <source>
        <dbReference type="Proteomes" id="UP001229355"/>
    </source>
</evidence>
<accession>A0ABY8DKA4</accession>
<keyword evidence="3" id="KW-1185">Reference proteome</keyword>
<dbReference type="RefSeq" id="WP_280663293.1">
    <property type="nucleotide sequence ID" value="NZ_CP120374.1"/>
</dbReference>
<organism evidence="2 3">
    <name type="scientific">Sinorhizobium garamanticum</name>
    <dbReference type="NCBI Taxonomy" id="680247"/>
    <lineage>
        <taxon>Bacteria</taxon>
        <taxon>Pseudomonadati</taxon>
        <taxon>Pseudomonadota</taxon>
        <taxon>Alphaproteobacteria</taxon>
        <taxon>Hyphomicrobiales</taxon>
        <taxon>Rhizobiaceae</taxon>
        <taxon>Sinorhizobium/Ensifer group</taxon>
        <taxon>Sinorhizobium</taxon>
    </lineage>
</organism>
<dbReference type="PANTHER" id="PTHR45458:SF1">
    <property type="entry name" value="SHORT CHAIN DEHYDROGENASE"/>
    <property type="match status" value="1"/>
</dbReference>
<dbReference type="PRINTS" id="PR00081">
    <property type="entry name" value="GDHRDH"/>
</dbReference>
<sequence length="226" mass="24268">MKRTVLITGAGRGIGRAVAAFALEQGADVVALVRTHVNGVLPCEVINGVDVTNKEALDRVAAILRDRPVDLLVNNAGIIGPERQSTLDMDFDGFRRALEVNTLAPLRVVQTFLPNLRAARDRAGIARIVTISSQMGRMNYAKSDRIAYRASKTAVNKVMQGLATDLAAESIAVRVVDPGWARTEMGGPDATARVADAVAGIHARAWETNMELTGTFVDYRGTAVSW</sequence>
<dbReference type="Gene3D" id="3.40.50.720">
    <property type="entry name" value="NAD(P)-binding Rossmann-like Domain"/>
    <property type="match status" value="1"/>
</dbReference>
<dbReference type="InterPro" id="IPR052184">
    <property type="entry name" value="SDR_enzymes"/>
</dbReference>
<comment type="similarity">
    <text evidence="1">Belongs to the short-chain dehydrogenases/reductases (SDR) family.</text>
</comment>
<evidence type="ECO:0000256" key="1">
    <source>
        <dbReference type="RuleBase" id="RU000363"/>
    </source>
</evidence>
<gene>
    <name evidence="2" type="ORF">PZN02_005406</name>
</gene>
<evidence type="ECO:0000313" key="2">
    <source>
        <dbReference type="EMBL" id="WEX91329.1"/>
    </source>
</evidence>
<dbReference type="InterPro" id="IPR002347">
    <property type="entry name" value="SDR_fam"/>
</dbReference>
<reference evidence="2 3" key="1">
    <citation type="submission" date="2023-03" db="EMBL/GenBank/DDBJ databases">
        <authorList>
            <person name="Kaur S."/>
            <person name="Espinosa-Saiz D."/>
            <person name="Velazquez E."/>
            <person name="Menendez E."/>
            <person name="diCenzo G.C."/>
        </authorList>
    </citation>
    <scope>NUCLEOTIDE SEQUENCE [LARGE SCALE GENOMIC DNA]</scope>
    <source>
        <strain evidence="2 3">LMG 24692</strain>
    </source>
</reference>
<dbReference type="Proteomes" id="UP001229355">
    <property type="component" value="Chromosome 2"/>
</dbReference>
<dbReference type="SUPFAM" id="SSF51735">
    <property type="entry name" value="NAD(P)-binding Rossmann-fold domains"/>
    <property type="match status" value="1"/>
</dbReference>
<dbReference type="EMBL" id="CP120374">
    <property type="protein sequence ID" value="WEX91329.1"/>
    <property type="molecule type" value="Genomic_DNA"/>
</dbReference>
<proteinExistence type="inferred from homology"/>
<name>A0ABY8DKA4_9HYPH</name>
<dbReference type="Pfam" id="PF00106">
    <property type="entry name" value="adh_short"/>
    <property type="match status" value="1"/>
</dbReference>
<dbReference type="PRINTS" id="PR00080">
    <property type="entry name" value="SDRFAMILY"/>
</dbReference>